<dbReference type="AlphaFoldDB" id="A0A1I7ZBD3"/>
<accession>A0A1I7ZBD3</accession>
<reference evidence="2" key="1">
    <citation type="submission" date="2016-11" db="UniProtKB">
        <authorList>
            <consortium name="WormBaseParasite"/>
        </authorList>
    </citation>
    <scope>IDENTIFICATION</scope>
</reference>
<dbReference type="Proteomes" id="UP000095287">
    <property type="component" value="Unplaced"/>
</dbReference>
<keyword evidence="1" id="KW-1185">Reference proteome</keyword>
<evidence type="ECO:0000313" key="2">
    <source>
        <dbReference type="WBParaSite" id="L893_g2470.t1"/>
    </source>
</evidence>
<dbReference type="WBParaSite" id="L893_g2470.t1">
    <property type="protein sequence ID" value="L893_g2470.t1"/>
    <property type="gene ID" value="L893_g2470"/>
</dbReference>
<protein>
    <submittedName>
        <fullName evidence="2">ZP domain-containing protein</fullName>
    </submittedName>
</protein>
<name>A0A1I7ZBD3_9BILA</name>
<sequence>MRSTKHYGPRFRRSLRGFDLFPESLKCVISDNLSRFMSSYVQYFILKLFECKNEFVLARCVSDDRVYLVAQPAALRRVFASVGNQNFTCTMSDSARGQALAFHGISKAFHGISNDNKCEHKECAMSKDFVPGSFMVRARHFDVRGKVAQKKNLNES</sequence>
<organism evidence="1 2">
    <name type="scientific">Steinernema glaseri</name>
    <dbReference type="NCBI Taxonomy" id="37863"/>
    <lineage>
        <taxon>Eukaryota</taxon>
        <taxon>Metazoa</taxon>
        <taxon>Ecdysozoa</taxon>
        <taxon>Nematoda</taxon>
        <taxon>Chromadorea</taxon>
        <taxon>Rhabditida</taxon>
        <taxon>Tylenchina</taxon>
        <taxon>Panagrolaimomorpha</taxon>
        <taxon>Strongyloidoidea</taxon>
        <taxon>Steinernematidae</taxon>
        <taxon>Steinernema</taxon>
    </lineage>
</organism>
<proteinExistence type="predicted"/>
<evidence type="ECO:0000313" key="1">
    <source>
        <dbReference type="Proteomes" id="UP000095287"/>
    </source>
</evidence>